<reference evidence="3 4" key="1">
    <citation type="journal article" date="2015" name="Genome Announc.">
        <title>Draft Genome Sequence of the Terrestrial Cyanobacterium Scytonema millei VB511283, Isolated from Eastern India.</title>
        <authorList>
            <person name="Sen D."/>
            <person name="Chandrababunaidu M.M."/>
            <person name="Singh D."/>
            <person name="Sanghi N."/>
            <person name="Ghorai A."/>
            <person name="Mishra G.P."/>
            <person name="Madduluri M."/>
            <person name="Adhikary S.P."/>
            <person name="Tripathy S."/>
        </authorList>
    </citation>
    <scope>NUCLEOTIDE SEQUENCE [LARGE SCALE GENOMIC DNA]</scope>
    <source>
        <strain evidence="3 4">VB511283</strain>
    </source>
</reference>
<evidence type="ECO:0000313" key="4">
    <source>
        <dbReference type="Proteomes" id="UP000031532"/>
    </source>
</evidence>
<feature type="compositionally biased region" description="Basic and acidic residues" evidence="1">
    <location>
        <begin position="95"/>
        <end position="122"/>
    </location>
</feature>
<feature type="region of interest" description="Disordered" evidence="1">
    <location>
        <begin position="71"/>
        <end position="122"/>
    </location>
</feature>
<dbReference type="EMBL" id="JTJC03000008">
    <property type="protein sequence ID" value="NHC37505.1"/>
    <property type="molecule type" value="Genomic_DNA"/>
</dbReference>
<organism evidence="3 4">
    <name type="scientific">Scytonema millei VB511283</name>
    <dbReference type="NCBI Taxonomy" id="1245923"/>
    <lineage>
        <taxon>Bacteria</taxon>
        <taxon>Bacillati</taxon>
        <taxon>Cyanobacteriota</taxon>
        <taxon>Cyanophyceae</taxon>
        <taxon>Nostocales</taxon>
        <taxon>Scytonemataceae</taxon>
        <taxon>Scytonema</taxon>
    </lineage>
</organism>
<dbReference type="OrthoDB" id="460499at2"/>
<accession>A0A9X5E8W2</accession>
<dbReference type="AlphaFoldDB" id="A0A9X5E8W2"/>
<gene>
    <name evidence="3" type="ORF">QH73_0023190</name>
</gene>
<proteinExistence type="predicted"/>
<name>A0A9X5E8W2_9CYAN</name>
<feature type="chain" id="PRO_5040941933" evidence="2">
    <location>
        <begin position="37"/>
        <end position="122"/>
    </location>
</feature>
<evidence type="ECO:0000256" key="1">
    <source>
        <dbReference type="SAM" id="MobiDB-lite"/>
    </source>
</evidence>
<evidence type="ECO:0000313" key="3">
    <source>
        <dbReference type="EMBL" id="NHC37505.1"/>
    </source>
</evidence>
<keyword evidence="2" id="KW-0732">Signal</keyword>
<evidence type="ECO:0000256" key="2">
    <source>
        <dbReference type="SAM" id="SignalP"/>
    </source>
</evidence>
<comment type="caution">
    <text evidence="3">The sequence shown here is derived from an EMBL/GenBank/DDBJ whole genome shotgun (WGS) entry which is preliminary data.</text>
</comment>
<keyword evidence="4" id="KW-1185">Reference proteome</keyword>
<feature type="signal peptide" evidence="2">
    <location>
        <begin position="1"/>
        <end position="36"/>
    </location>
</feature>
<dbReference type="RefSeq" id="WP_039714692.1">
    <property type="nucleotide sequence ID" value="NZ_JTJC03000008.1"/>
</dbReference>
<sequence length="122" mass="13123">MRSVRFNLSALRPVRILFAICVSALLVFSQALPAFSAPVNPGGSPTAPQQGEAQLRGIEKEAQEAVIKDPYSRKETQTKAQEGLNEVQGAADLNKMSRPENAKATSVEDKLKNALESVTGKD</sequence>
<dbReference type="Proteomes" id="UP000031532">
    <property type="component" value="Unassembled WGS sequence"/>
</dbReference>
<protein>
    <submittedName>
        <fullName evidence="3">Low temperature-induced protein</fullName>
    </submittedName>
</protein>